<evidence type="ECO:0000313" key="1">
    <source>
        <dbReference type="EMBL" id="CAG79749.1"/>
    </source>
</evidence>
<name>Q6C5A8_YARLI</name>
<accession>Q6C5A8</accession>
<dbReference type="Proteomes" id="UP000001300">
    <property type="component" value="Chromosome E"/>
</dbReference>
<dbReference type="VEuPathDB" id="FungiDB:YALI0_E19613g"/>
<sequence length="63" mass="7240">MLPNLLSLPARLQHWLRPFVILREGVVMLPNLLSLPARLQHWLRPFVILREEKPAAFFKGGAA</sequence>
<evidence type="ECO:0000313" key="2">
    <source>
        <dbReference type="Proteomes" id="UP000001300"/>
    </source>
</evidence>
<gene>
    <name evidence="1" type="ORF">YALI0_E19613g</name>
</gene>
<keyword evidence="2" id="KW-1185">Reference proteome</keyword>
<protein>
    <submittedName>
        <fullName evidence="1">YALI0E19613p</fullName>
    </submittedName>
</protein>
<dbReference type="HOGENOM" id="CLU_2887545_0_0_1"/>
<reference evidence="1 2" key="1">
    <citation type="journal article" date="2004" name="Nature">
        <title>Genome evolution in yeasts.</title>
        <authorList>
            <consortium name="Genolevures"/>
            <person name="Dujon B."/>
            <person name="Sherman D."/>
            <person name="Fischer G."/>
            <person name="Durrens P."/>
            <person name="Casaregola S."/>
            <person name="Lafontaine I."/>
            <person name="de Montigny J."/>
            <person name="Marck C."/>
            <person name="Neuveglise C."/>
            <person name="Talla E."/>
            <person name="Goffard N."/>
            <person name="Frangeul L."/>
            <person name="Aigle M."/>
            <person name="Anthouard V."/>
            <person name="Babour A."/>
            <person name="Barbe V."/>
            <person name="Barnay S."/>
            <person name="Blanchin S."/>
            <person name="Beckerich J.M."/>
            <person name="Beyne E."/>
            <person name="Bleykasten C."/>
            <person name="Boisrame A."/>
            <person name="Boyer J."/>
            <person name="Cattolico L."/>
            <person name="Confanioleri F."/>
            <person name="de Daruvar A."/>
            <person name="Despons L."/>
            <person name="Fabre E."/>
            <person name="Fairhead C."/>
            <person name="Ferry-Dumazet H."/>
            <person name="Groppi A."/>
            <person name="Hantraye F."/>
            <person name="Hennequin C."/>
            <person name="Jauniaux N."/>
            <person name="Joyet P."/>
            <person name="Kachouri R."/>
            <person name="Kerrest A."/>
            <person name="Koszul R."/>
            <person name="Lemaire M."/>
            <person name="Lesur I."/>
            <person name="Ma L."/>
            <person name="Muller H."/>
            <person name="Nicaud J.M."/>
            <person name="Nikolski M."/>
            <person name="Oztas S."/>
            <person name="Ozier-Kalogeropoulos O."/>
            <person name="Pellenz S."/>
            <person name="Potier S."/>
            <person name="Richard G.F."/>
            <person name="Straub M.L."/>
            <person name="Suleau A."/>
            <person name="Swennene D."/>
            <person name="Tekaia F."/>
            <person name="Wesolowski-Louvel M."/>
            <person name="Westhof E."/>
            <person name="Wirth B."/>
            <person name="Zeniou-Meyer M."/>
            <person name="Zivanovic I."/>
            <person name="Bolotin-Fukuhara M."/>
            <person name="Thierry A."/>
            <person name="Bouchier C."/>
            <person name="Caudron B."/>
            <person name="Scarpelli C."/>
            <person name="Gaillardin C."/>
            <person name="Weissenbach J."/>
            <person name="Wincker P."/>
            <person name="Souciet J.L."/>
        </authorList>
    </citation>
    <scope>NUCLEOTIDE SEQUENCE [LARGE SCALE GENOMIC DNA]</scope>
    <source>
        <strain evidence="2">CLIB 122 / E 150</strain>
    </source>
</reference>
<dbReference type="InParanoid" id="Q6C5A8"/>
<proteinExistence type="predicted"/>
<dbReference type="EMBL" id="CR382131">
    <property type="protein sequence ID" value="CAG79749.1"/>
    <property type="molecule type" value="Genomic_DNA"/>
</dbReference>
<organism evidence="1 2">
    <name type="scientific">Yarrowia lipolytica (strain CLIB 122 / E 150)</name>
    <name type="common">Yeast</name>
    <name type="synonym">Candida lipolytica</name>
    <dbReference type="NCBI Taxonomy" id="284591"/>
    <lineage>
        <taxon>Eukaryota</taxon>
        <taxon>Fungi</taxon>
        <taxon>Dikarya</taxon>
        <taxon>Ascomycota</taxon>
        <taxon>Saccharomycotina</taxon>
        <taxon>Dipodascomycetes</taxon>
        <taxon>Dipodascales</taxon>
        <taxon>Dipodascales incertae sedis</taxon>
        <taxon>Yarrowia</taxon>
    </lineage>
</organism>
<dbReference type="AlphaFoldDB" id="Q6C5A8"/>